<accession>A0A2S2DVK5</accession>
<evidence type="ECO:0000256" key="5">
    <source>
        <dbReference type="HAMAP-Rule" id="MF_00060"/>
    </source>
</evidence>
<dbReference type="HAMAP" id="MF_00060">
    <property type="entry name" value="SurE"/>
    <property type="match status" value="1"/>
</dbReference>
<dbReference type="Pfam" id="PF01975">
    <property type="entry name" value="SurE"/>
    <property type="match status" value="1"/>
</dbReference>
<dbReference type="SUPFAM" id="SSF64167">
    <property type="entry name" value="SurE-like"/>
    <property type="match status" value="1"/>
</dbReference>
<reference evidence="8" key="1">
    <citation type="submission" date="2018-05" db="EMBL/GenBank/DDBJ databases">
        <title>Pseudarcicella sp. HME7025 Genome sequencing and assembly.</title>
        <authorList>
            <person name="Kim H."/>
            <person name="Kang H."/>
            <person name="Joh K."/>
        </authorList>
    </citation>
    <scope>NUCLEOTIDE SEQUENCE [LARGE SCALE GENOMIC DNA]</scope>
    <source>
        <strain evidence="8">HME7025</strain>
    </source>
</reference>
<organism evidence="7 8">
    <name type="scientific">Aquirufa nivalisilvae</name>
    <dbReference type="NCBI Taxonomy" id="2516557"/>
    <lineage>
        <taxon>Bacteria</taxon>
        <taxon>Pseudomonadati</taxon>
        <taxon>Bacteroidota</taxon>
        <taxon>Cytophagia</taxon>
        <taxon>Cytophagales</taxon>
        <taxon>Flectobacillaceae</taxon>
        <taxon>Aquirufa</taxon>
    </lineage>
</organism>
<dbReference type="OrthoDB" id="9780815at2"/>
<dbReference type="RefSeq" id="WP_109323077.1">
    <property type="nucleotide sequence ID" value="NZ_CP029346.1"/>
</dbReference>
<feature type="domain" description="Survival protein SurE-like phosphatase/nucleotidase" evidence="6">
    <location>
        <begin position="8"/>
        <end position="195"/>
    </location>
</feature>
<feature type="binding site" evidence="5">
    <location>
        <position position="13"/>
    </location>
    <ligand>
        <name>a divalent metal cation</name>
        <dbReference type="ChEBI" id="CHEBI:60240"/>
    </ligand>
</feature>
<feature type="binding site" evidence="5">
    <location>
        <position position="14"/>
    </location>
    <ligand>
        <name>a divalent metal cation</name>
        <dbReference type="ChEBI" id="CHEBI:60240"/>
    </ligand>
</feature>
<evidence type="ECO:0000313" key="8">
    <source>
        <dbReference type="Proteomes" id="UP000245468"/>
    </source>
</evidence>
<dbReference type="GO" id="GO:0000166">
    <property type="term" value="F:nucleotide binding"/>
    <property type="evidence" value="ECO:0007669"/>
    <property type="project" value="UniProtKB-KW"/>
</dbReference>
<sequence length="260" mass="28855">MSQEKPLILIANDDSIHSKGIRVLTEIMSEIGEVVVVAPDSHQSGMGHAITMGTPIRVTKTETFGPNIQSYKCSGTPADCVKFGKHYILKGRKIDLMVSGINHGSNASISVLYSGTMSAAIEAAMEGIPAIGFSLCDYANDADFSHCHDLIIKIAQQVLEHGLHEGLTLNVNFPAKSESPIQGIRVARQAKAVYREFFEERKDPYGQPYFWMDGFLHNEDLNNGTDLDWLSENFATVVPVKYDLTDYQALEEMKHWDFTI</sequence>
<protein>
    <recommendedName>
        <fullName evidence="5">5'-nucleotidase SurE</fullName>
        <ecNumber evidence="5">3.1.3.5</ecNumber>
    </recommendedName>
    <alternativeName>
        <fullName evidence="5">Nucleoside 5'-monophosphate phosphohydrolase</fullName>
    </alternativeName>
</protein>
<dbReference type="AlphaFoldDB" id="A0A2S2DVK5"/>
<dbReference type="PANTHER" id="PTHR30457">
    <property type="entry name" value="5'-NUCLEOTIDASE SURE"/>
    <property type="match status" value="1"/>
</dbReference>
<feature type="binding site" evidence="5">
    <location>
        <position position="44"/>
    </location>
    <ligand>
        <name>a divalent metal cation</name>
        <dbReference type="ChEBI" id="CHEBI:60240"/>
    </ligand>
</feature>
<keyword evidence="5" id="KW-0963">Cytoplasm</keyword>
<keyword evidence="5" id="KW-0547">Nucleotide-binding</keyword>
<keyword evidence="4 5" id="KW-0378">Hydrolase</keyword>
<dbReference type="EMBL" id="CP029346">
    <property type="protein sequence ID" value="AWL09386.1"/>
    <property type="molecule type" value="Genomic_DNA"/>
</dbReference>
<dbReference type="NCBIfam" id="NF001492">
    <property type="entry name" value="PRK00346.2-2"/>
    <property type="match status" value="1"/>
</dbReference>
<comment type="function">
    <text evidence="5">Nucleotidase that shows phosphatase activity on nucleoside 5'-monophosphates.</text>
</comment>
<comment type="catalytic activity">
    <reaction evidence="1 5">
        <text>a ribonucleoside 5'-phosphate + H2O = a ribonucleoside + phosphate</text>
        <dbReference type="Rhea" id="RHEA:12484"/>
        <dbReference type="ChEBI" id="CHEBI:15377"/>
        <dbReference type="ChEBI" id="CHEBI:18254"/>
        <dbReference type="ChEBI" id="CHEBI:43474"/>
        <dbReference type="ChEBI" id="CHEBI:58043"/>
        <dbReference type="EC" id="3.1.3.5"/>
    </reaction>
</comment>
<keyword evidence="8" id="KW-1185">Reference proteome</keyword>
<dbReference type="PANTHER" id="PTHR30457:SF0">
    <property type="entry name" value="PHOSPHATASE, PUTATIVE (AFU_ORTHOLOGUE AFUA_4G01070)-RELATED"/>
    <property type="match status" value="1"/>
</dbReference>
<evidence type="ECO:0000259" key="6">
    <source>
        <dbReference type="Pfam" id="PF01975"/>
    </source>
</evidence>
<name>A0A2S2DVK5_9BACT</name>
<evidence type="ECO:0000313" key="7">
    <source>
        <dbReference type="EMBL" id="AWL09386.1"/>
    </source>
</evidence>
<dbReference type="EC" id="3.1.3.5" evidence="5"/>
<dbReference type="Proteomes" id="UP000245468">
    <property type="component" value="Chromosome"/>
</dbReference>
<dbReference type="Gene3D" id="3.40.1210.10">
    <property type="entry name" value="Survival protein SurE-like phosphatase/nucleotidase"/>
    <property type="match status" value="1"/>
</dbReference>
<proteinExistence type="inferred from homology"/>
<gene>
    <name evidence="5 7" type="primary">surE</name>
    <name evidence="7" type="ORF">HME7025_01530</name>
</gene>
<dbReference type="GO" id="GO:0046872">
    <property type="term" value="F:metal ion binding"/>
    <property type="evidence" value="ECO:0007669"/>
    <property type="project" value="UniProtKB-UniRule"/>
</dbReference>
<dbReference type="NCBIfam" id="NF001490">
    <property type="entry name" value="PRK00346.1-4"/>
    <property type="match status" value="1"/>
</dbReference>
<dbReference type="GO" id="GO:0005737">
    <property type="term" value="C:cytoplasm"/>
    <property type="evidence" value="ECO:0007669"/>
    <property type="project" value="UniProtKB-SubCell"/>
</dbReference>
<dbReference type="InterPro" id="IPR030048">
    <property type="entry name" value="SurE"/>
</dbReference>
<comment type="similarity">
    <text evidence="2 5">Belongs to the SurE nucleotidase family.</text>
</comment>
<evidence type="ECO:0000256" key="2">
    <source>
        <dbReference type="ARBA" id="ARBA00011062"/>
    </source>
</evidence>
<dbReference type="KEGG" id="psez:HME7025_01530"/>
<dbReference type="GO" id="GO:0008253">
    <property type="term" value="F:5'-nucleotidase activity"/>
    <property type="evidence" value="ECO:0007669"/>
    <property type="project" value="UniProtKB-UniRule"/>
</dbReference>
<dbReference type="NCBIfam" id="TIGR00087">
    <property type="entry name" value="surE"/>
    <property type="match status" value="1"/>
</dbReference>
<evidence type="ECO:0000256" key="1">
    <source>
        <dbReference type="ARBA" id="ARBA00000815"/>
    </source>
</evidence>
<comment type="subcellular location">
    <subcellularLocation>
        <location evidence="5">Cytoplasm</location>
    </subcellularLocation>
</comment>
<feature type="binding site" evidence="5">
    <location>
        <position position="102"/>
    </location>
    <ligand>
        <name>a divalent metal cation</name>
        <dbReference type="ChEBI" id="CHEBI:60240"/>
    </ligand>
</feature>
<dbReference type="InterPro" id="IPR002828">
    <property type="entry name" value="SurE-like_Pase/nucleotidase"/>
</dbReference>
<evidence type="ECO:0000256" key="3">
    <source>
        <dbReference type="ARBA" id="ARBA00022723"/>
    </source>
</evidence>
<dbReference type="InterPro" id="IPR036523">
    <property type="entry name" value="SurE-like_sf"/>
</dbReference>
<keyword evidence="3 5" id="KW-0479">Metal-binding</keyword>
<comment type="cofactor">
    <cofactor evidence="5">
        <name>a divalent metal cation</name>
        <dbReference type="ChEBI" id="CHEBI:60240"/>
    </cofactor>
    <text evidence="5">Binds 1 divalent metal cation per subunit.</text>
</comment>
<evidence type="ECO:0000256" key="4">
    <source>
        <dbReference type="ARBA" id="ARBA00022801"/>
    </source>
</evidence>